<dbReference type="SUPFAM" id="SSF53927">
    <property type="entry name" value="Cytidine deaminase-like"/>
    <property type="match status" value="1"/>
</dbReference>
<proteinExistence type="predicted"/>
<dbReference type="InterPro" id="IPR016193">
    <property type="entry name" value="Cytidine_deaminase-like"/>
</dbReference>
<name>A0ABT8DBP2_9RHOB</name>
<organism evidence="2 3">
    <name type="scientific">Paracoccus cavernae</name>
    <dbReference type="NCBI Taxonomy" id="1571207"/>
    <lineage>
        <taxon>Bacteria</taxon>
        <taxon>Pseudomonadati</taxon>
        <taxon>Pseudomonadota</taxon>
        <taxon>Alphaproteobacteria</taxon>
        <taxon>Rhodobacterales</taxon>
        <taxon>Paracoccaceae</taxon>
        <taxon>Paracoccus</taxon>
    </lineage>
</organism>
<dbReference type="EMBL" id="JAUFRC010000002">
    <property type="protein sequence ID" value="MDN3713771.1"/>
    <property type="molecule type" value="Genomic_DNA"/>
</dbReference>
<dbReference type="Proteomes" id="UP001243846">
    <property type="component" value="Unassembled WGS sequence"/>
</dbReference>
<dbReference type="InterPro" id="IPR002125">
    <property type="entry name" value="CMP_dCMP_dom"/>
</dbReference>
<reference evidence="3" key="1">
    <citation type="journal article" date="2019" name="Int. J. Syst. Evol. Microbiol.">
        <title>The Global Catalogue of Microorganisms (GCM) 10K type strain sequencing project: providing services to taxonomists for standard genome sequencing and annotation.</title>
        <authorList>
            <consortium name="The Broad Institute Genomics Platform"/>
            <consortium name="The Broad Institute Genome Sequencing Center for Infectious Disease"/>
            <person name="Wu L."/>
            <person name="Ma J."/>
        </authorList>
    </citation>
    <scope>NUCLEOTIDE SEQUENCE [LARGE SCALE GENOMIC DNA]</scope>
    <source>
        <strain evidence="3">CECT 8482</strain>
    </source>
</reference>
<dbReference type="Pfam" id="PF00383">
    <property type="entry name" value="dCMP_cyt_deam_1"/>
    <property type="match status" value="1"/>
</dbReference>
<feature type="domain" description="CMP/dCMP-type deaminase" evidence="1">
    <location>
        <begin position="4"/>
        <end position="64"/>
    </location>
</feature>
<gene>
    <name evidence="2" type="ORF">QWZ10_22050</name>
</gene>
<keyword evidence="3" id="KW-1185">Reference proteome</keyword>
<dbReference type="Gene3D" id="3.40.140.10">
    <property type="entry name" value="Cytidine Deaminase, domain 2"/>
    <property type="match status" value="1"/>
</dbReference>
<evidence type="ECO:0000259" key="1">
    <source>
        <dbReference type="PROSITE" id="PS51747"/>
    </source>
</evidence>
<dbReference type="PROSITE" id="PS51747">
    <property type="entry name" value="CYT_DCMP_DEAMINASES_2"/>
    <property type="match status" value="1"/>
</dbReference>
<sequence>MTNDNDRALMAEALTEAQKGVDSGGMPFGSVLVIDGEIVSRGHNRQIQDNDFWPMPRWSALAIS</sequence>
<protein>
    <recommendedName>
        <fullName evidence="1">CMP/dCMP-type deaminase domain-containing protein</fullName>
    </recommendedName>
</protein>
<evidence type="ECO:0000313" key="2">
    <source>
        <dbReference type="EMBL" id="MDN3713771.1"/>
    </source>
</evidence>
<comment type="caution">
    <text evidence="2">The sequence shown here is derived from an EMBL/GenBank/DDBJ whole genome shotgun (WGS) entry which is preliminary data.</text>
</comment>
<evidence type="ECO:0000313" key="3">
    <source>
        <dbReference type="Proteomes" id="UP001243846"/>
    </source>
</evidence>
<accession>A0ABT8DBP2</accession>